<organism evidence="2 3">
    <name type="scientific">Rattus norvegicus</name>
    <name type="common">Rat</name>
    <dbReference type="NCBI Taxonomy" id="10116"/>
    <lineage>
        <taxon>Eukaryota</taxon>
        <taxon>Metazoa</taxon>
        <taxon>Chordata</taxon>
        <taxon>Craniata</taxon>
        <taxon>Vertebrata</taxon>
        <taxon>Euteleostomi</taxon>
        <taxon>Mammalia</taxon>
        <taxon>Eutheria</taxon>
        <taxon>Euarchontoglires</taxon>
        <taxon>Glires</taxon>
        <taxon>Rodentia</taxon>
        <taxon>Myomorpha</taxon>
        <taxon>Muroidea</taxon>
        <taxon>Muridae</taxon>
        <taxon>Murinae</taxon>
        <taxon>Rattus</taxon>
    </lineage>
</organism>
<sequence>MLLANEQHSGWRRAGDGEVKETRERRSRAGGALHLVESLSAGRKSWVHKNGTLKPIIPALGRWR</sequence>
<feature type="region of interest" description="Disordered" evidence="1">
    <location>
        <begin position="1"/>
        <end position="27"/>
    </location>
</feature>
<evidence type="ECO:0000256" key="1">
    <source>
        <dbReference type="SAM" id="MobiDB-lite"/>
    </source>
</evidence>
<gene>
    <name evidence="2" type="ORF">rCG_51195</name>
</gene>
<accession>A6IZE5</accession>
<evidence type="ECO:0000313" key="3">
    <source>
        <dbReference type="Proteomes" id="UP000234681"/>
    </source>
</evidence>
<proteinExistence type="predicted"/>
<evidence type="ECO:0000313" key="2">
    <source>
        <dbReference type="EMBL" id="EDL92623.1"/>
    </source>
</evidence>
<dbReference type="EMBL" id="CH473972">
    <property type="protein sequence ID" value="EDL92623.1"/>
    <property type="molecule type" value="Genomic_DNA"/>
</dbReference>
<protein>
    <submittedName>
        <fullName evidence="2">RCG51195</fullName>
    </submittedName>
</protein>
<name>A6IZE5_RAT</name>
<reference evidence="3" key="1">
    <citation type="submission" date="2005-09" db="EMBL/GenBank/DDBJ databases">
        <authorList>
            <person name="Mural R.J."/>
            <person name="Li P.W."/>
            <person name="Adams M.D."/>
            <person name="Amanatides P.G."/>
            <person name="Baden-Tillson H."/>
            <person name="Barnstead M."/>
            <person name="Chin S.H."/>
            <person name="Dew I."/>
            <person name="Evans C.A."/>
            <person name="Ferriera S."/>
            <person name="Flanigan M."/>
            <person name="Fosler C."/>
            <person name="Glodek A."/>
            <person name="Gu Z."/>
            <person name="Holt R.A."/>
            <person name="Jennings D."/>
            <person name="Kraft C.L."/>
            <person name="Lu F."/>
            <person name="Nguyen T."/>
            <person name="Nusskern D.R."/>
            <person name="Pfannkoch C.M."/>
            <person name="Sitter C."/>
            <person name="Sutton G.G."/>
            <person name="Venter J.C."/>
            <person name="Wang Z."/>
            <person name="Woodage T."/>
            <person name="Zheng X.H."/>
            <person name="Zhong F."/>
        </authorList>
    </citation>
    <scope>NUCLEOTIDE SEQUENCE [LARGE SCALE GENOMIC DNA]</scope>
    <source>
        <strain>BN</strain>
        <strain evidence="3">Sprague-Dawley</strain>
    </source>
</reference>
<feature type="compositionally biased region" description="Basic and acidic residues" evidence="1">
    <location>
        <begin position="13"/>
        <end position="24"/>
    </location>
</feature>
<dbReference type="Proteomes" id="UP000234681">
    <property type="component" value="Chromosome 19"/>
</dbReference>
<dbReference type="AlphaFoldDB" id="A6IZE5"/>